<dbReference type="GO" id="GO:0003924">
    <property type="term" value="F:GTPase activity"/>
    <property type="evidence" value="ECO:0007669"/>
    <property type="project" value="InterPro"/>
</dbReference>
<dbReference type="PROSITE" id="PS51419">
    <property type="entry name" value="RAB"/>
    <property type="match status" value="1"/>
</dbReference>
<accession>A0AAW1QSJ5</accession>
<dbReference type="SUPFAM" id="SSF52540">
    <property type="entry name" value="P-loop containing nucleoside triphosphate hydrolases"/>
    <property type="match status" value="1"/>
</dbReference>
<dbReference type="Proteomes" id="UP001489004">
    <property type="component" value="Unassembled WGS sequence"/>
</dbReference>
<dbReference type="PRINTS" id="PR00449">
    <property type="entry name" value="RASTRNSFRMNG"/>
</dbReference>
<dbReference type="SMART" id="SM00176">
    <property type="entry name" value="RAN"/>
    <property type="match status" value="1"/>
</dbReference>
<dbReference type="PROSITE" id="PS51421">
    <property type="entry name" value="RAS"/>
    <property type="match status" value="1"/>
</dbReference>
<evidence type="ECO:0000256" key="2">
    <source>
        <dbReference type="ARBA" id="ARBA00022741"/>
    </source>
</evidence>
<dbReference type="PROSITE" id="PS51420">
    <property type="entry name" value="RHO"/>
    <property type="match status" value="1"/>
</dbReference>
<evidence type="ECO:0008006" key="8">
    <source>
        <dbReference type="Google" id="ProtNLM"/>
    </source>
</evidence>
<dbReference type="GO" id="GO:0005525">
    <property type="term" value="F:GTP binding"/>
    <property type="evidence" value="ECO:0007669"/>
    <property type="project" value="UniProtKB-KW"/>
</dbReference>
<evidence type="ECO:0000256" key="5">
    <source>
        <dbReference type="SAM" id="MobiDB-lite"/>
    </source>
</evidence>
<dbReference type="Gene3D" id="3.40.50.300">
    <property type="entry name" value="P-loop containing nucleotide triphosphate hydrolases"/>
    <property type="match status" value="1"/>
</dbReference>
<evidence type="ECO:0000313" key="6">
    <source>
        <dbReference type="EMBL" id="KAK9824463.1"/>
    </source>
</evidence>
<reference evidence="6 7" key="1">
    <citation type="journal article" date="2024" name="Nat. Commun.">
        <title>Phylogenomics reveals the evolutionary origins of lichenization in chlorophyte algae.</title>
        <authorList>
            <person name="Puginier C."/>
            <person name="Libourel C."/>
            <person name="Otte J."/>
            <person name="Skaloud P."/>
            <person name="Haon M."/>
            <person name="Grisel S."/>
            <person name="Petersen M."/>
            <person name="Berrin J.G."/>
            <person name="Delaux P.M."/>
            <person name="Dal Grande F."/>
            <person name="Keller J."/>
        </authorList>
    </citation>
    <scope>NUCLEOTIDE SEQUENCE [LARGE SCALE GENOMIC DNA]</scope>
    <source>
        <strain evidence="6 7">SAG 2043</strain>
    </source>
</reference>
<name>A0AAW1QSJ5_9CHLO</name>
<proteinExistence type="inferred from homology"/>
<dbReference type="InterPro" id="IPR005225">
    <property type="entry name" value="Small_GTP-bd"/>
</dbReference>
<dbReference type="SMART" id="SM00173">
    <property type="entry name" value="RAS"/>
    <property type="match status" value="1"/>
</dbReference>
<organism evidence="6 7">
    <name type="scientific">[Myrmecia] bisecta</name>
    <dbReference type="NCBI Taxonomy" id="41462"/>
    <lineage>
        <taxon>Eukaryota</taxon>
        <taxon>Viridiplantae</taxon>
        <taxon>Chlorophyta</taxon>
        <taxon>core chlorophytes</taxon>
        <taxon>Trebouxiophyceae</taxon>
        <taxon>Trebouxiales</taxon>
        <taxon>Trebouxiaceae</taxon>
        <taxon>Myrmecia</taxon>
    </lineage>
</organism>
<dbReference type="InterPro" id="IPR050227">
    <property type="entry name" value="Rab"/>
</dbReference>
<dbReference type="InterPro" id="IPR001806">
    <property type="entry name" value="Small_GTPase"/>
</dbReference>
<dbReference type="SMART" id="SM00174">
    <property type="entry name" value="RHO"/>
    <property type="match status" value="1"/>
</dbReference>
<dbReference type="SMART" id="SM00175">
    <property type="entry name" value="RAB"/>
    <property type="match status" value="1"/>
</dbReference>
<feature type="region of interest" description="Disordered" evidence="5">
    <location>
        <begin position="198"/>
        <end position="223"/>
    </location>
</feature>
<comment type="caution">
    <text evidence="6">The sequence shown here is derived from an EMBL/GenBank/DDBJ whole genome shotgun (WGS) entry which is preliminary data.</text>
</comment>
<dbReference type="Pfam" id="PF00071">
    <property type="entry name" value="Ras"/>
    <property type="match status" value="1"/>
</dbReference>
<keyword evidence="7" id="KW-1185">Reference proteome</keyword>
<keyword evidence="3" id="KW-0342">GTP-binding</keyword>
<dbReference type="InterPro" id="IPR027417">
    <property type="entry name" value="P-loop_NTPase"/>
</dbReference>
<keyword evidence="2" id="KW-0547">Nucleotide-binding</keyword>
<protein>
    <recommendedName>
        <fullName evidence="8">Ras-related protein Rab-23</fullName>
    </recommendedName>
</protein>
<dbReference type="FunFam" id="3.40.50.300:FF:002136">
    <property type="entry name" value="Small rab-related GTPase"/>
    <property type="match status" value="1"/>
</dbReference>
<evidence type="ECO:0000313" key="7">
    <source>
        <dbReference type="Proteomes" id="UP001489004"/>
    </source>
</evidence>
<dbReference type="GO" id="GO:0012505">
    <property type="term" value="C:endomembrane system"/>
    <property type="evidence" value="ECO:0007669"/>
    <property type="project" value="UniProtKB-SubCell"/>
</dbReference>
<comment type="subcellular location">
    <subcellularLocation>
        <location evidence="4">Endomembrane system</location>
        <topology evidence="4">Lipid-anchor</topology>
    </subcellularLocation>
</comment>
<evidence type="ECO:0000256" key="1">
    <source>
        <dbReference type="ARBA" id="ARBA00006270"/>
    </source>
</evidence>
<dbReference type="PANTHER" id="PTHR47977">
    <property type="entry name" value="RAS-RELATED PROTEIN RAB"/>
    <property type="match status" value="1"/>
</dbReference>
<dbReference type="NCBIfam" id="TIGR00231">
    <property type="entry name" value="small_GTP"/>
    <property type="match status" value="1"/>
</dbReference>
<evidence type="ECO:0000256" key="3">
    <source>
        <dbReference type="ARBA" id="ARBA00023134"/>
    </source>
</evidence>
<dbReference type="AlphaFoldDB" id="A0AAW1QSJ5"/>
<comment type="similarity">
    <text evidence="1">Belongs to the small GTPase superfamily. Rab family.</text>
</comment>
<dbReference type="EMBL" id="JALJOR010000002">
    <property type="protein sequence ID" value="KAK9824463.1"/>
    <property type="molecule type" value="Genomic_DNA"/>
</dbReference>
<gene>
    <name evidence="6" type="ORF">WJX72_010475</name>
</gene>
<evidence type="ECO:0000256" key="4">
    <source>
        <dbReference type="ARBA" id="ARBA00037868"/>
    </source>
</evidence>
<sequence>MEQDFEREIKVLVVGNGGVGKTSMIRRFSKGDFTHEYKKTIGVDFMEKVQYIPSLGEDVKLMLWDTAGQEEFDSITRTYYRGAGAAVLTFSTTDRASFEALSSWKDKVQAECGDIAMVLVQNKVDLLDQAQVSSEEAEQLARRLQLKFYRACVKENLNVGEVFTYLVELHNKKAAAGGPRQAHATATIATTSSVKAMHTAPGDDAAESPAINLKPAKQRTGGKKPLTQRFLDCSIG</sequence>